<reference evidence="2 3" key="1">
    <citation type="journal article" date="2013" name="PLoS Genet.">
        <title>Comparative genome structure, secondary metabolite, and effector coding capacity across Cochliobolus pathogens.</title>
        <authorList>
            <person name="Condon B.J."/>
            <person name="Leng Y."/>
            <person name="Wu D."/>
            <person name="Bushley K.E."/>
            <person name="Ohm R.A."/>
            <person name="Otillar R."/>
            <person name="Martin J."/>
            <person name="Schackwitz W."/>
            <person name="Grimwood J."/>
            <person name="MohdZainudin N."/>
            <person name="Xue C."/>
            <person name="Wang R."/>
            <person name="Manning V.A."/>
            <person name="Dhillon B."/>
            <person name="Tu Z.J."/>
            <person name="Steffenson B.J."/>
            <person name="Salamov A."/>
            <person name="Sun H."/>
            <person name="Lowry S."/>
            <person name="LaButti K."/>
            <person name="Han J."/>
            <person name="Copeland A."/>
            <person name="Lindquist E."/>
            <person name="Barry K."/>
            <person name="Schmutz J."/>
            <person name="Baker S.E."/>
            <person name="Ciuffetti L.M."/>
            <person name="Grigoriev I.V."/>
            <person name="Zhong S."/>
            <person name="Turgeon B.G."/>
        </authorList>
    </citation>
    <scope>NUCLEOTIDE SEQUENCE [LARGE SCALE GENOMIC DNA]</scope>
    <source>
        <strain evidence="2 3">26-R-13</strain>
    </source>
</reference>
<dbReference type="AlphaFoldDB" id="W6YUB5"/>
<evidence type="ECO:0000313" key="2">
    <source>
        <dbReference type="EMBL" id="EUC39029.1"/>
    </source>
</evidence>
<evidence type="ECO:0000256" key="1">
    <source>
        <dbReference type="SAM" id="Phobius"/>
    </source>
</evidence>
<dbReference type="Proteomes" id="UP000053841">
    <property type="component" value="Unassembled WGS sequence"/>
</dbReference>
<accession>W6YUB5</accession>
<dbReference type="OrthoDB" id="3692621at2759"/>
<keyword evidence="1" id="KW-0812">Transmembrane</keyword>
<dbReference type="EMBL" id="KI964539">
    <property type="protein sequence ID" value="EUC39029.1"/>
    <property type="molecule type" value="Genomic_DNA"/>
</dbReference>
<dbReference type="GeneID" id="19147114"/>
<evidence type="ECO:0000313" key="3">
    <source>
        <dbReference type="Proteomes" id="UP000053841"/>
    </source>
</evidence>
<keyword evidence="3" id="KW-1185">Reference proteome</keyword>
<name>W6YUB5_COCC2</name>
<keyword evidence="1" id="KW-1133">Transmembrane helix</keyword>
<gene>
    <name evidence="2" type="ORF">COCCADRAFT_32064</name>
</gene>
<dbReference type="HOGENOM" id="CLU_1916870_0_0_1"/>
<proteinExistence type="predicted"/>
<organism evidence="2 3">
    <name type="scientific">Cochliobolus carbonum (strain 26-R-13)</name>
    <name type="common">Maize leaf spot fungus</name>
    <name type="synonym">Bipolaris zeicola</name>
    <dbReference type="NCBI Taxonomy" id="930089"/>
    <lineage>
        <taxon>Eukaryota</taxon>
        <taxon>Fungi</taxon>
        <taxon>Dikarya</taxon>
        <taxon>Ascomycota</taxon>
        <taxon>Pezizomycotina</taxon>
        <taxon>Dothideomycetes</taxon>
        <taxon>Pleosporomycetidae</taxon>
        <taxon>Pleosporales</taxon>
        <taxon>Pleosporineae</taxon>
        <taxon>Pleosporaceae</taxon>
        <taxon>Bipolaris</taxon>
    </lineage>
</organism>
<feature type="transmembrane region" description="Helical" evidence="1">
    <location>
        <begin position="35"/>
        <end position="58"/>
    </location>
</feature>
<protein>
    <submittedName>
        <fullName evidence="2">Uncharacterized protein</fullName>
    </submittedName>
</protein>
<keyword evidence="1" id="KW-0472">Membrane</keyword>
<dbReference type="KEGG" id="bze:COCCADRAFT_32064"/>
<sequence length="127" mass="14353">MLPSRAFSSSSLVPGPSQATAIPSLSRPSWTKQDVLTLAGVCIAMITVLLALLSVLTSPLSLRKWLRRPFHWITRRLRPNTESLPLSSPSPYPPMVIENWKNTDPTAVRQLWQERYNESLRVRRGGF</sequence>
<dbReference type="RefSeq" id="XP_007706727.1">
    <property type="nucleotide sequence ID" value="XM_007708537.1"/>
</dbReference>